<reference evidence="3" key="1">
    <citation type="journal article" date="2019" name="Int. J. Syst. Evol. Microbiol.">
        <title>The Global Catalogue of Microorganisms (GCM) 10K type strain sequencing project: providing services to taxonomists for standard genome sequencing and annotation.</title>
        <authorList>
            <consortium name="The Broad Institute Genomics Platform"/>
            <consortium name="The Broad Institute Genome Sequencing Center for Infectious Disease"/>
            <person name="Wu L."/>
            <person name="Ma J."/>
        </authorList>
    </citation>
    <scope>NUCLEOTIDE SEQUENCE [LARGE SCALE GENOMIC DNA]</scope>
    <source>
        <strain evidence="3">JCM 18956</strain>
    </source>
</reference>
<evidence type="ECO:0008006" key="4">
    <source>
        <dbReference type="Google" id="ProtNLM"/>
    </source>
</evidence>
<name>A0ABP8W0V1_9MICO</name>
<dbReference type="EMBL" id="BAABLM010000004">
    <property type="protein sequence ID" value="GAA4677221.1"/>
    <property type="molecule type" value="Genomic_DNA"/>
</dbReference>
<evidence type="ECO:0000256" key="1">
    <source>
        <dbReference type="SAM" id="Phobius"/>
    </source>
</evidence>
<feature type="transmembrane region" description="Helical" evidence="1">
    <location>
        <begin position="48"/>
        <end position="68"/>
    </location>
</feature>
<feature type="transmembrane region" description="Helical" evidence="1">
    <location>
        <begin position="24"/>
        <end position="42"/>
    </location>
</feature>
<keyword evidence="3" id="KW-1185">Reference proteome</keyword>
<keyword evidence="1" id="KW-0812">Transmembrane</keyword>
<proteinExistence type="predicted"/>
<accession>A0ABP8W0V1</accession>
<keyword evidence="1" id="KW-0472">Membrane</keyword>
<organism evidence="2 3">
    <name type="scientific">Frondihabitans cladoniiphilus</name>
    <dbReference type="NCBI Taxonomy" id="715785"/>
    <lineage>
        <taxon>Bacteria</taxon>
        <taxon>Bacillati</taxon>
        <taxon>Actinomycetota</taxon>
        <taxon>Actinomycetes</taxon>
        <taxon>Micrococcales</taxon>
        <taxon>Microbacteriaceae</taxon>
        <taxon>Frondihabitans</taxon>
    </lineage>
</organism>
<protein>
    <recommendedName>
        <fullName evidence="4">PH (Pleckstrin Homology) domain-containing protein</fullName>
    </recommendedName>
</protein>
<gene>
    <name evidence="2" type="ORF">GCM10025780_22370</name>
</gene>
<feature type="transmembrane region" description="Helical" evidence="1">
    <location>
        <begin position="179"/>
        <end position="203"/>
    </location>
</feature>
<dbReference type="RefSeq" id="WP_345375960.1">
    <property type="nucleotide sequence ID" value="NZ_BAABLM010000004.1"/>
</dbReference>
<sequence>METGIGIAEGATSVLPDRGIGRSAIFSAAFSLAPVFGVLLWLTHRSDAWPVVVLAEIVVTAVCAVVFIRFKLVHASVHDGVFVKQGLFGRTRVDRSRIFDLVLTRVYRNNSSEFLTRLLAVDRTGRRLFRLDGIYWPTVGLEELAEALDVDVTIEEETLTRGEYFAVHPTARYWYEKPVVVALAVMAAIVLLIAAVEAVQGLVTV</sequence>
<comment type="caution">
    <text evidence="2">The sequence shown here is derived from an EMBL/GenBank/DDBJ whole genome shotgun (WGS) entry which is preliminary data.</text>
</comment>
<evidence type="ECO:0000313" key="2">
    <source>
        <dbReference type="EMBL" id="GAA4677221.1"/>
    </source>
</evidence>
<evidence type="ECO:0000313" key="3">
    <source>
        <dbReference type="Proteomes" id="UP001501295"/>
    </source>
</evidence>
<dbReference type="Proteomes" id="UP001501295">
    <property type="component" value="Unassembled WGS sequence"/>
</dbReference>
<keyword evidence="1" id="KW-1133">Transmembrane helix</keyword>